<dbReference type="InterPro" id="IPR019412">
    <property type="entry name" value="IML2/TPR_39"/>
</dbReference>
<dbReference type="Gene3D" id="1.25.40.10">
    <property type="entry name" value="Tetratricopeptide repeat domain"/>
    <property type="match status" value="1"/>
</dbReference>
<evidence type="ECO:0000313" key="1">
    <source>
        <dbReference type="EMBL" id="KAJ9575327.1"/>
    </source>
</evidence>
<protein>
    <recommendedName>
        <fullName evidence="3">Tetratricopeptide repeat protein 39B</fullName>
    </recommendedName>
</protein>
<proteinExistence type="predicted"/>
<evidence type="ECO:0000313" key="2">
    <source>
        <dbReference type="Proteomes" id="UP001233999"/>
    </source>
</evidence>
<evidence type="ECO:0008006" key="3">
    <source>
        <dbReference type="Google" id="ProtNLM"/>
    </source>
</evidence>
<reference evidence="1" key="2">
    <citation type="submission" date="2023-05" db="EMBL/GenBank/DDBJ databases">
        <authorList>
            <person name="Fouks B."/>
        </authorList>
    </citation>
    <scope>NUCLEOTIDE SEQUENCE</scope>
    <source>
        <strain evidence="1">Stay&amp;Tobe</strain>
        <tissue evidence="1">Testes</tissue>
    </source>
</reference>
<sequence>KTIQNCVINKEIHAELCYAEALLLKSMLTFVEDETLVSFIKAGLKIRSCFNSYKECSNILHQRNWGDESHKVHFESGVRMGIGAFNLMISLLPARVIKLLEFIGFSGSKGVGLQELETGYRLHHSIRQVLCVMTLLGYHLIVVYVLSHTDGDLDFCDEILRSQLQLYPQGVWFLFFKGRLEFMKGNIDESISWYIKSWRSQSMWPQFHHLCFWELVWTNSVKGEWREASKYADWLFQESRWSKTIYSYQKAALLSMLGDEMSFNERTEVENLMRRLLDWKQRIAGKSLPMEKFVVKKTDRFFAQKKMLVLPAYELLYVWNLFKVLGKRTELIHNVYKTIDKIFSQTIYIQKSEKKKLMNFEIPEPQEFDADNRALILLLKGASLRQMQSPLQAEECLNNVIALEKKIKEDHYLIPYATVELAQLYREQKNITKASQLLEDAKGTYRVFPFETKMHKCLLVFNLKDISHLSGRLDRLLLVNLPEYPGAAVGPGAGCDYPASLDGAPITITLLM</sequence>
<keyword evidence="2" id="KW-1185">Reference proteome</keyword>
<name>A0AAD7Z832_DIPPU</name>
<dbReference type="AlphaFoldDB" id="A0AAD7Z832"/>
<organism evidence="1 2">
    <name type="scientific">Diploptera punctata</name>
    <name type="common">Pacific beetle cockroach</name>
    <dbReference type="NCBI Taxonomy" id="6984"/>
    <lineage>
        <taxon>Eukaryota</taxon>
        <taxon>Metazoa</taxon>
        <taxon>Ecdysozoa</taxon>
        <taxon>Arthropoda</taxon>
        <taxon>Hexapoda</taxon>
        <taxon>Insecta</taxon>
        <taxon>Pterygota</taxon>
        <taxon>Neoptera</taxon>
        <taxon>Polyneoptera</taxon>
        <taxon>Dictyoptera</taxon>
        <taxon>Blattodea</taxon>
        <taxon>Blaberoidea</taxon>
        <taxon>Blaberidae</taxon>
        <taxon>Diplopterinae</taxon>
        <taxon>Diploptera</taxon>
    </lineage>
</organism>
<dbReference type="InterPro" id="IPR011990">
    <property type="entry name" value="TPR-like_helical_dom_sf"/>
</dbReference>
<dbReference type="PANTHER" id="PTHR31859">
    <property type="entry name" value="TETRATRICOPEPTIDE REPEAT PROTEIN 39 FAMILY MEMBER"/>
    <property type="match status" value="1"/>
</dbReference>
<gene>
    <name evidence="1" type="ORF">L9F63_025722</name>
</gene>
<dbReference type="EMBL" id="JASPKZ010009988">
    <property type="protein sequence ID" value="KAJ9575327.1"/>
    <property type="molecule type" value="Genomic_DNA"/>
</dbReference>
<reference evidence="1" key="1">
    <citation type="journal article" date="2023" name="IScience">
        <title>Live-bearing cockroach genome reveals convergent evolutionary mechanisms linked to viviparity in insects and beyond.</title>
        <authorList>
            <person name="Fouks B."/>
            <person name="Harrison M.C."/>
            <person name="Mikhailova A.A."/>
            <person name="Marchal E."/>
            <person name="English S."/>
            <person name="Carruthers M."/>
            <person name="Jennings E.C."/>
            <person name="Chiamaka E.L."/>
            <person name="Frigard R.A."/>
            <person name="Pippel M."/>
            <person name="Attardo G.M."/>
            <person name="Benoit J.B."/>
            <person name="Bornberg-Bauer E."/>
            <person name="Tobe S.S."/>
        </authorList>
    </citation>
    <scope>NUCLEOTIDE SEQUENCE</scope>
    <source>
        <strain evidence="1">Stay&amp;Tobe</strain>
    </source>
</reference>
<feature type="non-terminal residue" evidence="1">
    <location>
        <position position="1"/>
    </location>
</feature>
<accession>A0AAD7Z832</accession>
<dbReference type="Pfam" id="PF10300">
    <property type="entry name" value="Iml2-TPR_39"/>
    <property type="match status" value="1"/>
</dbReference>
<comment type="caution">
    <text evidence="1">The sequence shown here is derived from an EMBL/GenBank/DDBJ whole genome shotgun (WGS) entry which is preliminary data.</text>
</comment>
<dbReference type="SUPFAM" id="SSF48452">
    <property type="entry name" value="TPR-like"/>
    <property type="match status" value="1"/>
</dbReference>
<feature type="non-terminal residue" evidence="1">
    <location>
        <position position="512"/>
    </location>
</feature>
<dbReference type="Proteomes" id="UP001233999">
    <property type="component" value="Unassembled WGS sequence"/>
</dbReference>
<dbReference type="PANTHER" id="PTHR31859:SF9">
    <property type="entry name" value="TETRATRICOPEPTIDE REPEAT PROTEIN 39B"/>
    <property type="match status" value="1"/>
</dbReference>